<dbReference type="Gene3D" id="3.40.50.300">
    <property type="entry name" value="P-loop containing nucleotide triphosphate hydrolases"/>
    <property type="match status" value="1"/>
</dbReference>
<sequence length="266" mass="30332">MCFANLIRRNCMIKVENLSKVFTKKDGTNFYAVDKINFTAGDGEIVCLLGVNGAGKTTTMRVLSTIFQPSEGTAEIQGWDIKKHPNKVRENIGFLSGDTGLYDRLSGREFITYFGRLYSIADNIIKQRISEMATLLDMNEFLDKKIEFLSSGMKQKVSIVRSIIHYPPVMIFDEPTAGLDILTSRNIISFMRDCKKRGKCVLFSTHIMREAERLADRIVIIHKGKILADGTLENLRHISSQTDLDDIFVYYINQYTDETELRANEF</sequence>
<dbReference type="InterPro" id="IPR050763">
    <property type="entry name" value="ABC_transporter_ATP-binding"/>
</dbReference>
<dbReference type="SUPFAM" id="SSF52540">
    <property type="entry name" value="P-loop containing nucleoside triphosphate hydrolases"/>
    <property type="match status" value="1"/>
</dbReference>
<gene>
    <name evidence="7" type="primary">ccmA</name>
    <name evidence="7" type="ordered locus">CLOAM0955</name>
</gene>
<dbReference type="eggNOG" id="COG4555">
    <property type="taxonomic scope" value="Bacteria"/>
</dbReference>
<dbReference type="GO" id="GO:0005524">
    <property type="term" value="F:ATP binding"/>
    <property type="evidence" value="ECO:0007669"/>
    <property type="project" value="UniProtKB-KW"/>
</dbReference>
<feature type="domain" description="ABC transporter" evidence="6">
    <location>
        <begin position="13"/>
        <end position="248"/>
    </location>
</feature>
<evidence type="ECO:0000256" key="5">
    <source>
        <dbReference type="ARBA" id="ARBA00022840"/>
    </source>
</evidence>
<evidence type="ECO:0000313" key="7">
    <source>
        <dbReference type="EMBL" id="CAO80827.1"/>
    </source>
</evidence>
<keyword evidence="4" id="KW-0547">Nucleotide-binding</keyword>
<protein>
    <submittedName>
        <fullName evidence="7">ABC-type multidrug transport system, ATPase component</fullName>
        <ecNumber evidence="7">3.6.3.28</ecNumber>
    </submittedName>
</protein>
<dbReference type="PROSITE" id="PS50893">
    <property type="entry name" value="ABC_TRANSPORTER_2"/>
    <property type="match status" value="1"/>
</dbReference>
<keyword evidence="2" id="KW-0813">Transport</keyword>
<evidence type="ECO:0000256" key="4">
    <source>
        <dbReference type="ARBA" id="ARBA00022741"/>
    </source>
</evidence>
<dbReference type="PANTHER" id="PTHR42711:SF5">
    <property type="entry name" value="ABC TRANSPORTER ATP-BINDING PROTEIN NATA"/>
    <property type="match status" value="1"/>
</dbReference>
<dbReference type="InterPro" id="IPR027417">
    <property type="entry name" value="P-loop_NTPase"/>
</dbReference>
<dbReference type="HOGENOM" id="CLU_000604_1_2_0"/>
<evidence type="ECO:0000256" key="3">
    <source>
        <dbReference type="ARBA" id="ARBA00022458"/>
    </source>
</evidence>
<comment type="similarity">
    <text evidence="1">Belongs to the ABC transporter superfamily.</text>
</comment>
<dbReference type="EC" id="3.6.3.28" evidence="7"/>
<evidence type="ECO:0000256" key="2">
    <source>
        <dbReference type="ARBA" id="ARBA00022448"/>
    </source>
</evidence>
<dbReference type="Pfam" id="PF00005">
    <property type="entry name" value="ABC_tran"/>
    <property type="match status" value="1"/>
</dbReference>
<keyword evidence="7" id="KW-0378">Hydrolase</keyword>
<dbReference type="PROSITE" id="PS00211">
    <property type="entry name" value="ABC_TRANSPORTER_1"/>
    <property type="match status" value="1"/>
</dbReference>
<proteinExistence type="inferred from homology"/>
<dbReference type="EMBL" id="CU466930">
    <property type="protein sequence ID" value="CAO80827.1"/>
    <property type="molecule type" value="Genomic_DNA"/>
</dbReference>
<dbReference type="SMART" id="SM00382">
    <property type="entry name" value="AAA"/>
    <property type="match status" value="1"/>
</dbReference>
<keyword evidence="3" id="KW-0536">Nodulation</keyword>
<evidence type="ECO:0000259" key="6">
    <source>
        <dbReference type="PROSITE" id="PS50893"/>
    </source>
</evidence>
<dbReference type="InterPro" id="IPR017871">
    <property type="entry name" value="ABC_transporter-like_CS"/>
</dbReference>
<accession>B0VHL2</accession>
<dbReference type="PANTHER" id="PTHR42711">
    <property type="entry name" value="ABC TRANSPORTER ATP-BINDING PROTEIN"/>
    <property type="match status" value="1"/>
</dbReference>
<dbReference type="KEGG" id="caci:CLOAM0955"/>
<keyword evidence="5" id="KW-0067">ATP-binding</keyword>
<dbReference type="STRING" id="459349.CLOAM0955"/>
<dbReference type="InterPro" id="IPR003593">
    <property type="entry name" value="AAA+_ATPase"/>
</dbReference>
<evidence type="ECO:0000313" key="8">
    <source>
        <dbReference type="Proteomes" id="UP000002019"/>
    </source>
</evidence>
<dbReference type="Proteomes" id="UP000002019">
    <property type="component" value="Chromosome"/>
</dbReference>
<keyword evidence="8" id="KW-1185">Reference proteome</keyword>
<dbReference type="GO" id="GO:0016887">
    <property type="term" value="F:ATP hydrolysis activity"/>
    <property type="evidence" value="ECO:0007669"/>
    <property type="project" value="InterPro"/>
</dbReference>
<reference evidence="7 8" key="1">
    <citation type="journal article" date="2008" name="J. Bacteriol.">
        <title>'Candidatus Cloacamonas acidaminovorans': genome sequence reconstruction provides a first glimpse of a new bacterial division.</title>
        <authorList>
            <person name="Pelletier E."/>
            <person name="Kreimeyer A."/>
            <person name="Bocs S."/>
            <person name="Rouy Z."/>
            <person name="Gyapay G."/>
            <person name="Chouari R."/>
            <person name="Riviere D."/>
            <person name="Ganesan A."/>
            <person name="Daegelen P."/>
            <person name="Sghir A."/>
            <person name="Cohen G.N."/>
            <person name="Medigue C."/>
            <person name="Weissenbach J."/>
            <person name="Le Paslier D."/>
        </authorList>
    </citation>
    <scope>NUCLEOTIDE SEQUENCE [LARGE SCALE GENOMIC DNA]</scope>
    <source>
        <strain evidence="8">Evry</strain>
    </source>
</reference>
<name>B0VHL2_CLOAI</name>
<dbReference type="InterPro" id="IPR003439">
    <property type="entry name" value="ABC_transporter-like_ATP-bd"/>
</dbReference>
<dbReference type="AlphaFoldDB" id="B0VHL2"/>
<organism evidence="7 8">
    <name type="scientific">Cloacimonas acidaminovorans (strain Evry)</name>
    <dbReference type="NCBI Taxonomy" id="459349"/>
    <lineage>
        <taxon>Bacteria</taxon>
        <taxon>Pseudomonadati</taxon>
        <taxon>Candidatus Cloacimonadota</taxon>
        <taxon>Candidatus Cloacimonadia</taxon>
        <taxon>Candidatus Cloacimonadales</taxon>
        <taxon>Candidatus Cloacimonadaceae</taxon>
        <taxon>Candidatus Cloacimonas</taxon>
    </lineage>
</organism>
<evidence type="ECO:0000256" key="1">
    <source>
        <dbReference type="ARBA" id="ARBA00005417"/>
    </source>
</evidence>